<evidence type="ECO:0008006" key="3">
    <source>
        <dbReference type="Google" id="ProtNLM"/>
    </source>
</evidence>
<sequence length="97" mass="10990">MTDEKSDHIDVWVMKDYGVSWTKDYVIRKDTLGPLQGTVVPIKILSPTKKGIVLLHGGKGQGYYDLEKKEFKQILIDGISMGVIRGRSCPHWQPNFS</sequence>
<protein>
    <recommendedName>
        <fullName evidence="3">F-box associated domain-containing protein</fullName>
    </recommendedName>
</protein>
<reference evidence="1 2" key="1">
    <citation type="submission" date="2020-10" db="EMBL/GenBank/DDBJ databases">
        <title>The Coptis chinensis genome and diversification of protoberbering-type alkaloids.</title>
        <authorList>
            <person name="Wang B."/>
            <person name="Shu S."/>
            <person name="Song C."/>
            <person name="Liu Y."/>
        </authorList>
    </citation>
    <scope>NUCLEOTIDE SEQUENCE [LARGE SCALE GENOMIC DNA]</scope>
    <source>
        <strain evidence="1">HL-2020</strain>
        <tissue evidence="1">Leaf</tissue>
    </source>
</reference>
<gene>
    <name evidence="1" type="ORF">IFM89_011171</name>
</gene>
<accession>A0A835HT61</accession>
<dbReference type="EMBL" id="JADFTS010000005">
    <property type="protein sequence ID" value="KAF9604889.1"/>
    <property type="molecule type" value="Genomic_DNA"/>
</dbReference>
<dbReference type="AlphaFoldDB" id="A0A835HT61"/>
<proteinExistence type="predicted"/>
<evidence type="ECO:0000313" key="1">
    <source>
        <dbReference type="EMBL" id="KAF9604889.1"/>
    </source>
</evidence>
<evidence type="ECO:0000313" key="2">
    <source>
        <dbReference type="Proteomes" id="UP000631114"/>
    </source>
</evidence>
<keyword evidence="2" id="KW-1185">Reference proteome</keyword>
<organism evidence="1 2">
    <name type="scientific">Coptis chinensis</name>
    <dbReference type="NCBI Taxonomy" id="261450"/>
    <lineage>
        <taxon>Eukaryota</taxon>
        <taxon>Viridiplantae</taxon>
        <taxon>Streptophyta</taxon>
        <taxon>Embryophyta</taxon>
        <taxon>Tracheophyta</taxon>
        <taxon>Spermatophyta</taxon>
        <taxon>Magnoliopsida</taxon>
        <taxon>Ranunculales</taxon>
        <taxon>Ranunculaceae</taxon>
        <taxon>Coptidoideae</taxon>
        <taxon>Coptis</taxon>
    </lineage>
</organism>
<comment type="caution">
    <text evidence="1">The sequence shown here is derived from an EMBL/GenBank/DDBJ whole genome shotgun (WGS) entry which is preliminary data.</text>
</comment>
<name>A0A835HT61_9MAGN</name>
<dbReference type="Proteomes" id="UP000631114">
    <property type="component" value="Unassembled WGS sequence"/>
</dbReference>